<protein>
    <submittedName>
        <fullName evidence="1">Uncharacterized protein</fullName>
    </submittedName>
</protein>
<dbReference type="Proteomes" id="UP000775872">
    <property type="component" value="Unassembled WGS sequence"/>
</dbReference>
<dbReference type="OrthoDB" id="2951834at2759"/>
<dbReference type="AlphaFoldDB" id="A0A9N9ZHB5"/>
<comment type="caution">
    <text evidence="1">The sequence shown here is derived from an EMBL/GenBank/DDBJ whole genome shotgun (WGS) entry which is preliminary data.</text>
</comment>
<proteinExistence type="predicted"/>
<name>A0A9N9ZHB5_9HYPO</name>
<organism evidence="1 2">
    <name type="scientific">Clonostachys solani</name>
    <dbReference type="NCBI Taxonomy" id="160281"/>
    <lineage>
        <taxon>Eukaryota</taxon>
        <taxon>Fungi</taxon>
        <taxon>Dikarya</taxon>
        <taxon>Ascomycota</taxon>
        <taxon>Pezizomycotina</taxon>
        <taxon>Sordariomycetes</taxon>
        <taxon>Hypocreomycetidae</taxon>
        <taxon>Hypocreales</taxon>
        <taxon>Bionectriaceae</taxon>
        <taxon>Clonostachys</taxon>
    </lineage>
</organism>
<evidence type="ECO:0000313" key="2">
    <source>
        <dbReference type="Proteomes" id="UP000775872"/>
    </source>
</evidence>
<reference evidence="1" key="1">
    <citation type="submission" date="2021-10" db="EMBL/GenBank/DDBJ databases">
        <authorList>
            <person name="Piombo E."/>
        </authorList>
    </citation>
    <scope>NUCLEOTIDE SEQUENCE</scope>
</reference>
<sequence length="383" mass="43627">MLQCFLTDVEGVLSLGKPRRKPSPSSRPLDNDKWTASALDNICVEELVDLMAAKTPLGPADVPKAQHVRRGLLGPTRQYHFVKQDGVLLLQRPMHQRHLRPRLEGTDTSACASTRIKVSILALPPELRMPIYRHLLVSEVDYDCPVICPNTDGFRIVTGATKSQPRGLSPEILATCRLINQEGTPVLYGENMFSREFYWPRRWHLSRNRSRQVQWPLSESSKLRFARGLQYISRLSISQQQHQWLLGDGELKVFRDFPSAARKQPRLRKIQCQFWLAKDHNYGTWIARCRGRRLDFSLHDAKKKQFERYMAEENLFGDRSTIWSFVTNVHEDSGPSCSLELLIAECHGVPGDDAARTPVVVCRTIGGYALDHDAETTSSQPDT</sequence>
<dbReference type="EMBL" id="CABFOC020000054">
    <property type="protein sequence ID" value="CAH0055205.1"/>
    <property type="molecule type" value="Genomic_DNA"/>
</dbReference>
<accession>A0A9N9ZHB5</accession>
<gene>
    <name evidence="1" type="ORF">CSOL1703_00017108</name>
</gene>
<evidence type="ECO:0000313" key="1">
    <source>
        <dbReference type="EMBL" id="CAH0055205.1"/>
    </source>
</evidence>
<keyword evidence="2" id="KW-1185">Reference proteome</keyword>